<keyword evidence="6" id="KW-1185">Reference proteome</keyword>
<protein>
    <submittedName>
        <fullName evidence="5">Glycerate kinase</fullName>
        <ecNumber evidence="5">2.7.1.31</ecNumber>
    </submittedName>
</protein>
<evidence type="ECO:0000256" key="1">
    <source>
        <dbReference type="ARBA" id="ARBA00006284"/>
    </source>
</evidence>
<dbReference type="InterPro" id="IPR004381">
    <property type="entry name" value="Glycerate_kinase"/>
</dbReference>
<dbReference type="EMBL" id="JAAMOX010000003">
    <property type="protein sequence ID" value="NIH55031.1"/>
    <property type="molecule type" value="Genomic_DNA"/>
</dbReference>
<dbReference type="InterPro" id="IPR036129">
    <property type="entry name" value="Glycerate_kinase_sf"/>
</dbReference>
<keyword evidence="3 4" id="KW-0418">Kinase</keyword>
<dbReference type="Pfam" id="PF02595">
    <property type="entry name" value="Gly_kinase"/>
    <property type="match status" value="1"/>
</dbReference>
<dbReference type="Gene3D" id="3.40.50.10350">
    <property type="entry name" value="Glycerate kinase, domain 1"/>
    <property type="match status" value="1"/>
</dbReference>
<dbReference type="InterPro" id="IPR018193">
    <property type="entry name" value="Glyc_kinase_flavodox-like_fold"/>
</dbReference>
<dbReference type="PANTHER" id="PTHR21599:SF0">
    <property type="entry name" value="GLYCERATE KINASE"/>
    <property type="match status" value="1"/>
</dbReference>
<dbReference type="Gene3D" id="3.90.1510.10">
    <property type="entry name" value="Glycerate kinase, domain 2"/>
    <property type="match status" value="1"/>
</dbReference>
<evidence type="ECO:0000256" key="3">
    <source>
        <dbReference type="ARBA" id="ARBA00022777"/>
    </source>
</evidence>
<accession>A0A7X5R3S1</accession>
<evidence type="ECO:0000256" key="2">
    <source>
        <dbReference type="ARBA" id="ARBA00022679"/>
    </source>
</evidence>
<dbReference type="GO" id="GO:0008887">
    <property type="term" value="F:glycerate kinase activity"/>
    <property type="evidence" value="ECO:0007669"/>
    <property type="project" value="UniProtKB-UniRule"/>
</dbReference>
<sequence>MTPTLRARRVVIAPDSFKGTINAGAAAEAIARGWASVCPADTLIRVPMADGGEGTVDAIAAAHPDAERIPITVTGPDGSPVHTSWLRYRDGPGVVGVVELANTSGITLLDELLPFDAHTLGFGEAIVAALDAGIDRLVLAIGGSSSTDAGTGLLRALGAILEDSAGQPIPLGNRGLSALARADLTTLRALPSGGVTVITDVTSPLLGATGAAHMFGKQKGASSEERTRLDTAVANAASVLGGEPANAGAGAAGGAGYGLALWGATLAPGAQAIGGELGLERTFAGADIVLTGEGRFDEQSAAGKVPSYVRSLAAQSGASTGLIAGSIGTGVAAGEGPDGFHAIRSLSELAGGVPNAMAHPERWLAEAGSQLAKELSAR</sequence>
<dbReference type="NCBIfam" id="TIGR00045">
    <property type="entry name" value="glycerate kinase"/>
    <property type="match status" value="1"/>
</dbReference>
<gene>
    <name evidence="5" type="ORF">FHX76_002946</name>
</gene>
<dbReference type="Proteomes" id="UP000541033">
    <property type="component" value="Unassembled WGS sequence"/>
</dbReference>
<dbReference type="PIRSF" id="PIRSF006078">
    <property type="entry name" value="GlxK"/>
    <property type="match status" value="1"/>
</dbReference>
<comment type="caution">
    <text evidence="5">The sequence shown here is derived from an EMBL/GenBank/DDBJ whole genome shotgun (WGS) entry which is preliminary data.</text>
</comment>
<dbReference type="RefSeq" id="WP_167151907.1">
    <property type="nucleotide sequence ID" value="NZ_JAAMOX010000003.1"/>
</dbReference>
<reference evidence="5 6" key="1">
    <citation type="submission" date="2020-02" db="EMBL/GenBank/DDBJ databases">
        <title>Sequencing the genomes of 1000 actinobacteria strains.</title>
        <authorList>
            <person name="Klenk H.-P."/>
        </authorList>
    </citation>
    <scope>NUCLEOTIDE SEQUENCE [LARGE SCALE GENOMIC DNA]</scope>
    <source>
        <strain evidence="5 6">DSM 27960</strain>
    </source>
</reference>
<proteinExistence type="inferred from homology"/>
<dbReference type="EC" id="2.7.1.31" evidence="5"/>
<dbReference type="InterPro" id="IPR018197">
    <property type="entry name" value="Glycerate_kinase_RE-like"/>
</dbReference>
<dbReference type="PANTHER" id="PTHR21599">
    <property type="entry name" value="GLYCERATE KINASE"/>
    <property type="match status" value="1"/>
</dbReference>
<organism evidence="5 6">
    <name type="scientific">Lysinibacter cavernae</name>
    <dbReference type="NCBI Taxonomy" id="1640652"/>
    <lineage>
        <taxon>Bacteria</taxon>
        <taxon>Bacillati</taxon>
        <taxon>Actinomycetota</taxon>
        <taxon>Actinomycetes</taxon>
        <taxon>Micrococcales</taxon>
        <taxon>Microbacteriaceae</taxon>
        <taxon>Lysinibacter</taxon>
    </lineage>
</organism>
<dbReference type="AlphaFoldDB" id="A0A7X5R3S1"/>
<evidence type="ECO:0000313" key="6">
    <source>
        <dbReference type="Proteomes" id="UP000541033"/>
    </source>
</evidence>
<comment type="similarity">
    <text evidence="1 4">Belongs to the glycerate kinase type-1 family.</text>
</comment>
<evidence type="ECO:0000313" key="5">
    <source>
        <dbReference type="EMBL" id="NIH55031.1"/>
    </source>
</evidence>
<evidence type="ECO:0000256" key="4">
    <source>
        <dbReference type="PIRNR" id="PIRNR006078"/>
    </source>
</evidence>
<name>A0A7X5R3S1_9MICO</name>
<dbReference type="GO" id="GO:0031388">
    <property type="term" value="P:organic acid phosphorylation"/>
    <property type="evidence" value="ECO:0007669"/>
    <property type="project" value="UniProtKB-UniRule"/>
</dbReference>
<keyword evidence="2 4" id="KW-0808">Transferase</keyword>
<dbReference type="SUPFAM" id="SSF110738">
    <property type="entry name" value="Glycerate kinase I"/>
    <property type="match status" value="1"/>
</dbReference>